<dbReference type="InterPro" id="IPR023627">
    <property type="entry name" value="Rcmb_RecR"/>
</dbReference>
<dbReference type="GO" id="GO:0008270">
    <property type="term" value="F:zinc ion binding"/>
    <property type="evidence" value="ECO:0007669"/>
    <property type="project" value="UniProtKB-KW"/>
</dbReference>
<dbReference type="PANTHER" id="PTHR30446">
    <property type="entry name" value="RECOMBINATION PROTEIN RECR"/>
    <property type="match status" value="1"/>
</dbReference>
<keyword evidence="2 7" id="KW-0227">DNA damage</keyword>
<dbReference type="PANTHER" id="PTHR30446:SF0">
    <property type="entry name" value="RECOMBINATION PROTEIN RECR"/>
    <property type="match status" value="1"/>
</dbReference>
<dbReference type="PROSITE" id="PS50880">
    <property type="entry name" value="TOPRIM"/>
    <property type="match status" value="1"/>
</dbReference>
<dbReference type="STRING" id="1318466.BN85414100"/>
<accession>U4KLY7</accession>
<dbReference type="Pfam" id="PF21176">
    <property type="entry name" value="RecR_HhH"/>
    <property type="match status" value="1"/>
</dbReference>
<dbReference type="HOGENOM" id="CLU_060739_1_1_14"/>
<keyword evidence="4 7" id="KW-0862">Zinc</keyword>
<keyword evidence="5 7" id="KW-0233">DNA recombination</keyword>
<dbReference type="Gene3D" id="3.40.1360.10">
    <property type="match status" value="1"/>
</dbReference>
<proteinExistence type="inferred from homology"/>
<dbReference type="SMART" id="SM00493">
    <property type="entry name" value="TOPRIM"/>
    <property type="match status" value="1"/>
</dbReference>
<comment type="similarity">
    <text evidence="7">Belongs to the RecR family.</text>
</comment>
<evidence type="ECO:0000313" key="10">
    <source>
        <dbReference type="Proteomes" id="UP000032740"/>
    </source>
</evidence>
<dbReference type="KEGG" id="apal:BN85414100"/>
<dbReference type="CDD" id="cd01025">
    <property type="entry name" value="TOPRIM_recR"/>
    <property type="match status" value="1"/>
</dbReference>
<evidence type="ECO:0000256" key="6">
    <source>
        <dbReference type="ARBA" id="ARBA00023204"/>
    </source>
</evidence>
<dbReference type="NCBIfam" id="TIGR00615">
    <property type="entry name" value="recR"/>
    <property type="match status" value="1"/>
</dbReference>
<dbReference type="GO" id="GO:0003677">
    <property type="term" value="F:DNA binding"/>
    <property type="evidence" value="ECO:0007669"/>
    <property type="project" value="UniProtKB-UniRule"/>
</dbReference>
<dbReference type="EMBL" id="FO681347">
    <property type="protein sequence ID" value="CCV64987.1"/>
    <property type="molecule type" value="Genomic_DNA"/>
</dbReference>
<keyword evidence="6 7" id="KW-0234">DNA repair</keyword>
<dbReference type="Proteomes" id="UP000032740">
    <property type="component" value="Chromosome"/>
</dbReference>
<dbReference type="GO" id="GO:0006281">
    <property type="term" value="P:DNA repair"/>
    <property type="evidence" value="ECO:0007669"/>
    <property type="project" value="UniProtKB-UniRule"/>
</dbReference>
<dbReference type="PROSITE" id="PS01300">
    <property type="entry name" value="RECR"/>
    <property type="match status" value="1"/>
</dbReference>
<dbReference type="SUPFAM" id="SSF111304">
    <property type="entry name" value="Recombination protein RecR"/>
    <property type="match status" value="1"/>
</dbReference>
<keyword evidence="3 7" id="KW-0863">Zinc-finger</keyword>
<dbReference type="Pfam" id="PF21175">
    <property type="entry name" value="RecR_C"/>
    <property type="match status" value="1"/>
</dbReference>
<dbReference type="AlphaFoldDB" id="U4KLY7"/>
<dbReference type="Gene3D" id="1.10.8.420">
    <property type="entry name" value="RecR Domain 1"/>
    <property type="match status" value="1"/>
</dbReference>
<organism evidence="9 10">
    <name type="scientific">Alteracholeplasma palmae (strain ATCC 49389 / J233)</name>
    <name type="common">Acholeplasma palmae</name>
    <dbReference type="NCBI Taxonomy" id="1318466"/>
    <lineage>
        <taxon>Bacteria</taxon>
        <taxon>Bacillati</taxon>
        <taxon>Mycoplasmatota</taxon>
        <taxon>Mollicutes</taxon>
        <taxon>Acholeplasmatales</taxon>
        <taxon>Acholeplasmataceae</taxon>
        <taxon>Acholeplasma</taxon>
    </lineage>
</organism>
<dbReference type="RefSeq" id="WP_030003870.1">
    <property type="nucleotide sequence ID" value="NC_022538.1"/>
</dbReference>
<dbReference type="Gene3D" id="6.10.250.240">
    <property type="match status" value="1"/>
</dbReference>
<evidence type="ECO:0000256" key="2">
    <source>
        <dbReference type="ARBA" id="ARBA00022763"/>
    </source>
</evidence>
<feature type="domain" description="Toprim" evidence="8">
    <location>
        <begin position="80"/>
        <end position="173"/>
    </location>
</feature>
<dbReference type="Pfam" id="PF13662">
    <property type="entry name" value="Toprim_4"/>
    <property type="match status" value="1"/>
</dbReference>
<protein>
    <recommendedName>
        <fullName evidence="7">Recombination protein RecR</fullName>
    </recommendedName>
</protein>
<evidence type="ECO:0000313" key="9">
    <source>
        <dbReference type="EMBL" id="CCV64987.1"/>
    </source>
</evidence>
<dbReference type="GO" id="GO:0006310">
    <property type="term" value="P:DNA recombination"/>
    <property type="evidence" value="ECO:0007669"/>
    <property type="project" value="UniProtKB-UniRule"/>
</dbReference>
<comment type="function">
    <text evidence="7">May play a role in DNA repair. It seems to be involved in an RecBC-independent recombinational process of DNA repair. It may act with RecF and RecO.</text>
</comment>
<keyword evidence="1 7" id="KW-0479">Metal-binding</keyword>
<dbReference type="InterPro" id="IPR000093">
    <property type="entry name" value="DNA_Rcmb_RecR"/>
</dbReference>
<dbReference type="InterPro" id="IPR015967">
    <property type="entry name" value="Rcmb_RecR_Znf"/>
</dbReference>
<evidence type="ECO:0000256" key="3">
    <source>
        <dbReference type="ARBA" id="ARBA00022771"/>
    </source>
</evidence>
<dbReference type="InterPro" id="IPR034137">
    <property type="entry name" value="TOPRIM_RecR"/>
</dbReference>
<feature type="zinc finger region" description="C4-type" evidence="7">
    <location>
        <begin position="57"/>
        <end position="72"/>
    </location>
</feature>
<name>U4KLY7_ALTPJ</name>
<dbReference type="HAMAP" id="MF_00017">
    <property type="entry name" value="RecR"/>
    <property type="match status" value="1"/>
</dbReference>
<dbReference type="OrthoDB" id="9802672at2"/>
<dbReference type="Pfam" id="PF02132">
    <property type="entry name" value="RecR_ZnF"/>
    <property type="match status" value="1"/>
</dbReference>
<evidence type="ECO:0000256" key="4">
    <source>
        <dbReference type="ARBA" id="ARBA00022833"/>
    </source>
</evidence>
<evidence type="ECO:0000256" key="1">
    <source>
        <dbReference type="ARBA" id="ARBA00022723"/>
    </source>
</evidence>
<sequence length="196" mass="22164">MYPKSIKDLIEDFSKLPGVGEKTAERFVLFLATQKEKDGILSFSSHLKEMTDKIVKCERCHMLTEDTICDICKSKERDTETLMVVSDSKDVFVFEKMKTYHGQYHVLDGVIDFSKGISPEDLNIDSLLKKVASYKEVIIATNGTVEGELTAKYLKALLSDFNLSITRLAYGLPVGSDLKYADELTLNKAVENRQKY</sequence>
<keyword evidence="10" id="KW-1185">Reference proteome</keyword>
<reference evidence="9 10" key="1">
    <citation type="journal article" date="2013" name="J. Mol. Microbiol. Biotechnol.">
        <title>Analysis of the Complete Genomes of Acholeplasma brassicae , A. palmae and A. laidlawii and Their Comparison to the Obligate Parasites from ' Candidatus Phytoplasma'.</title>
        <authorList>
            <person name="Kube M."/>
            <person name="Siewert C."/>
            <person name="Migdoll A.M."/>
            <person name="Duduk B."/>
            <person name="Holz S."/>
            <person name="Rabus R."/>
            <person name="Seemuller E."/>
            <person name="Mitrovic J."/>
            <person name="Muller I."/>
            <person name="Buttner C."/>
            <person name="Reinhardt R."/>
        </authorList>
    </citation>
    <scope>NUCLEOTIDE SEQUENCE [LARGE SCALE GENOMIC DNA]</scope>
    <source>
        <strain evidence="9 10">J233</strain>
    </source>
</reference>
<dbReference type="InterPro" id="IPR006171">
    <property type="entry name" value="TOPRIM_dom"/>
</dbReference>
<gene>
    <name evidence="7 9" type="primary">recR</name>
    <name evidence="9" type="ORF">BN85414100</name>
</gene>
<evidence type="ECO:0000256" key="7">
    <source>
        <dbReference type="HAMAP-Rule" id="MF_00017"/>
    </source>
</evidence>
<evidence type="ECO:0000256" key="5">
    <source>
        <dbReference type="ARBA" id="ARBA00023172"/>
    </source>
</evidence>
<evidence type="ECO:0000259" key="8">
    <source>
        <dbReference type="PROSITE" id="PS50880"/>
    </source>
</evidence>